<keyword evidence="6" id="KW-1185">Reference proteome</keyword>
<dbReference type="Proteomes" id="UP000245207">
    <property type="component" value="Unassembled WGS sequence"/>
</dbReference>
<evidence type="ECO:0000256" key="2">
    <source>
        <dbReference type="ARBA" id="ARBA00023136"/>
    </source>
</evidence>
<dbReference type="InterPro" id="IPR051097">
    <property type="entry name" value="Synaptobrevin-like_transport"/>
</dbReference>
<evidence type="ECO:0000259" key="4">
    <source>
        <dbReference type="PROSITE" id="PS50859"/>
    </source>
</evidence>
<comment type="caution">
    <text evidence="5">The sequence shown here is derived from an EMBL/GenBank/DDBJ whole genome shotgun (WGS) entry which is preliminary data.</text>
</comment>
<dbReference type="InterPro" id="IPR011012">
    <property type="entry name" value="Longin-like_dom_sf"/>
</dbReference>
<comment type="subcellular location">
    <subcellularLocation>
        <location evidence="3">Endomembrane system</location>
        <topology evidence="3">Single-pass type IV membrane protein</topology>
    </subcellularLocation>
</comment>
<keyword evidence="2" id="KW-0472">Membrane</keyword>
<dbReference type="Gene3D" id="3.30.450.50">
    <property type="entry name" value="Longin domain"/>
    <property type="match status" value="1"/>
</dbReference>
<dbReference type="OrthoDB" id="248747at2759"/>
<sequence>MGKHDEDGDEFESMKLKILSTKVCTGMTYEDSVSSNNGSVFLWPTDDTKHAATSDSVQSCHPVTWLPAASPDAHTIVILQHTRSRIKWSVGKHVEWNRKKRVQGNLENKRTPVTPPGRDVVPTTATAGAHAGYCVVAKQSVDKQISVAFLERVKADFKKQHNAPKAETTVTKSLNKEFGLKLEEDIQRINANRKCTGFFLWRPANTN</sequence>
<evidence type="ECO:0000313" key="5">
    <source>
        <dbReference type="EMBL" id="PWA83169.1"/>
    </source>
</evidence>
<evidence type="ECO:0000256" key="1">
    <source>
        <dbReference type="ARBA" id="ARBA00008025"/>
    </source>
</evidence>
<evidence type="ECO:0000313" key="6">
    <source>
        <dbReference type="Proteomes" id="UP000245207"/>
    </source>
</evidence>
<comment type="similarity">
    <text evidence="1">Belongs to the synaptobrevin family.</text>
</comment>
<gene>
    <name evidence="5" type="ORF">CTI12_AA170650</name>
</gene>
<proteinExistence type="inferred from homology"/>
<dbReference type="SUPFAM" id="SSF64356">
    <property type="entry name" value="SNARE-like"/>
    <property type="match status" value="1"/>
</dbReference>
<protein>
    <submittedName>
        <fullName evidence="5">Vesicle-associated membrane protein 724</fullName>
    </submittedName>
</protein>
<reference evidence="5 6" key="1">
    <citation type="journal article" date="2018" name="Mol. Plant">
        <title>The genome of Artemisia annua provides insight into the evolution of Asteraceae family and artemisinin biosynthesis.</title>
        <authorList>
            <person name="Shen Q."/>
            <person name="Zhang L."/>
            <person name="Liao Z."/>
            <person name="Wang S."/>
            <person name="Yan T."/>
            <person name="Shi P."/>
            <person name="Liu M."/>
            <person name="Fu X."/>
            <person name="Pan Q."/>
            <person name="Wang Y."/>
            <person name="Lv Z."/>
            <person name="Lu X."/>
            <person name="Zhang F."/>
            <person name="Jiang W."/>
            <person name="Ma Y."/>
            <person name="Chen M."/>
            <person name="Hao X."/>
            <person name="Li L."/>
            <person name="Tang Y."/>
            <person name="Lv G."/>
            <person name="Zhou Y."/>
            <person name="Sun X."/>
            <person name="Brodelius P.E."/>
            <person name="Rose J.K.C."/>
            <person name="Tang K."/>
        </authorList>
    </citation>
    <scope>NUCLEOTIDE SEQUENCE [LARGE SCALE GENOMIC DNA]</scope>
    <source>
        <strain evidence="6">cv. Huhao1</strain>
        <tissue evidence="5">Leaf</tissue>
    </source>
</reference>
<organism evidence="5 6">
    <name type="scientific">Artemisia annua</name>
    <name type="common">Sweet wormwood</name>
    <dbReference type="NCBI Taxonomy" id="35608"/>
    <lineage>
        <taxon>Eukaryota</taxon>
        <taxon>Viridiplantae</taxon>
        <taxon>Streptophyta</taxon>
        <taxon>Embryophyta</taxon>
        <taxon>Tracheophyta</taxon>
        <taxon>Spermatophyta</taxon>
        <taxon>Magnoliopsida</taxon>
        <taxon>eudicotyledons</taxon>
        <taxon>Gunneridae</taxon>
        <taxon>Pentapetalae</taxon>
        <taxon>asterids</taxon>
        <taxon>campanulids</taxon>
        <taxon>Asterales</taxon>
        <taxon>Asteraceae</taxon>
        <taxon>Asteroideae</taxon>
        <taxon>Anthemideae</taxon>
        <taxon>Artemisiinae</taxon>
        <taxon>Artemisia</taxon>
    </lineage>
</organism>
<feature type="domain" description="Longin" evidence="4">
    <location>
        <begin position="133"/>
        <end position="182"/>
    </location>
</feature>
<dbReference type="InterPro" id="IPR010908">
    <property type="entry name" value="Longin_dom"/>
</dbReference>
<dbReference type="EMBL" id="PKPP01001383">
    <property type="protein sequence ID" value="PWA83169.1"/>
    <property type="molecule type" value="Genomic_DNA"/>
</dbReference>
<dbReference type="STRING" id="35608.A0A2U1PBR4"/>
<dbReference type="PANTHER" id="PTHR21136">
    <property type="entry name" value="SNARE PROTEINS"/>
    <property type="match status" value="1"/>
</dbReference>
<evidence type="ECO:0000256" key="3">
    <source>
        <dbReference type="ARBA" id="ARBA00046280"/>
    </source>
</evidence>
<dbReference type="GO" id="GO:0012505">
    <property type="term" value="C:endomembrane system"/>
    <property type="evidence" value="ECO:0007669"/>
    <property type="project" value="UniProtKB-SubCell"/>
</dbReference>
<dbReference type="AlphaFoldDB" id="A0A2U1PBR4"/>
<dbReference type="PANTHER" id="PTHR21136:SF72">
    <property type="entry name" value="VESICLE-ASSOCIATED MEMBRANE PROTEIN 724"/>
    <property type="match status" value="1"/>
</dbReference>
<name>A0A2U1PBR4_ARTAN</name>
<dbReference type="PROSITE" id="PS50859">
    <property type="entry name" value="LONGIN"/>
    <property type="match status" value="1"/>
</dbReference>
<accession>A0A2U1PBR4</accession>
<dbReference type="Pfam" id="PF13774">
    <property type="entry name" value="Longin"/>
    <property type="match status" value="1"/>
</dbReference>